<sequence>MSGSVLTYDPSSVTIVVCGYVIPGLVSVSLQWKSQVFHTRKGIRGVHTRVYTPDRNAVLVLEALPTSVANDVFTEIVLQDAASHAGRLEVMMKDVSGTSRFTTTDAYMTTFPELTFNSDGLSTRRWEIEILSFVKNSGNIGGNATNGIDITDILSGALGSASDLIAGSGLDSIAGYFK</sequence>
<name>A0AAU6VYG5_9VIRU</name>
<organism evidence="2">
    <name type="scientific">Pseudomonas phage Pyxpy02</name>
    <dbReference type="NCBI Taxonomy" id="3138547"/>
    <lineage>
        <taxon>Viruses</taxon>
    </lineage>
</organism>
<feature type="transmembrane region" description="Helical" evidence="1">
    <location>
        <begin position="12"/>
        <end position="32"/>
    </location>
</feature>
<keyword evidence="1" id="KW-1133">Transmembrane helix</keyword>
<dbReference type="EMBL" id="PP179311">
    <property type="protein sequence ID" value="XAI69497.1"/>
    <property type="molecule type" value="Genomic_DNA"/>
</dbReference>
<keyword evidence="1" id="KW-0472">Membrane</keyword>
<keyword evidence="1" id="KW-0812">Transmembrane</keyword>
<protein>
    <submittedName>
        <fullName evidence="2">Tail tube protein</fullName>
    </submittedName>
</protein>
<evidence type="ECO:0000256" key="1">
    <source>
        <dbReference type="SAM" id="Phobius"/>
    </source>
</evidence>
<gene>
    <name evidence="2" type="ORF">Pyxpy02_00014</name>
</gene>
<proteinExistence type="predicted"/>
<reference evidence="2" key="1">
    <citation type="journal article" date="2024" name="J. Gen. Virol.">
        <title>Novel phages of Pseudomonas syringae unveil numerous potential auxiliary metabolic genes.</title>
        <authorList>
            <person name="Feltin C."/>
            <person name="Garneau J.R."/>
            <person name="Morris C.E."/>
            <person name="Berard A."/>
            <person name="Torres-Barcelo C."/>
        </authorList>
    </citation>
    <scope>NUCLEOTIDE SEQUENCE</scope>
</reference>
<accession>A0AAU6VYG5</accession>
<evidence type="ECO:0000313" key="2">
    <source>
        <dbReference type="EMBL" id="XAI69497.1"/>
    </source>
</evidence>